<sequence>MFCNLLYLFLFIEVVQHFGQRPLFLNVLHK</sequence>
<dbReference type="AlphaFoldDB" id="A0A0E9S221"/>
<protein>
    <submittedName>
        <fullName evidence="1">Uncharacterized protein</fullName>
    </submittedName>
</protein>
<proteinExistence type="predicted"/>
<accession>A0A0E9S221</accession>
<reference evidence="1" key="1">
    <citation type="submission" date="2014-11" db="EMBL/GenBank/DDBJ databases">
        <authorList>
            <person name="Amaro Gonzalez C."/>
        </authorList>
    </citation>
    <scope>NUCLEOTIDE SEQUENCE</scope>
</reference>
<dbReference type="EMBL" id="GBXM01073103">
    <property type="protein sequence ID" value="JAH35474.1"/>
    <property type="molecule type" value="Transcribed_RNA"/>
</dbReference>
<name>A0A0E9S221_ANGAN</name>
<evidence type="ECO:0000313" key="1">
    <source>
        <dbReference type="EMBL" id="JAH35474.1"/>
    </source>
</evidence>
<organism evidence="1">
    <name type="scientific">Anguilla anguilla</name>
    <name type="common">European freshwater eel</name>
    <name type="synonym">Muraena anguilla</name>
    <dbReference type="NCBI Taxonomy" id="7936"/>
    <lineage>
        <taxon>Eukaryota</taxon>
        <taxon>Metazoa</taxon>
        <taxon>Chordata</taxon>
        <taxon>Craniata</taxon>
        <taxon>Vertebrata</taxon>
        <taxon>Euteleostomi</taxon>
        <taxon>Actinopterygii</taxon>
        <taxon>Neopterygii</taxon>
        <taxon>Teleostei</taxon>
        <taxon>Anguilliformes</taxon>
        <taxon>Anguillidae</taxon>
        <taxon>Anguilla</taxon>
    </lineage>
</organism>
<reference evidence="1" key="2">
    <citation type="journal article" date="2015" name="Fish Shellfish Immunol.">
        <title>Early steps in the European eel (Anguilla anguilla)-Vibrio vulnificus interaction in the gills: Role of the RtxA13 toxin.</title>
        <authorList>
            <person name="Callol A."/>
            <person name="Pajuelo D."/>
            <person name="Ebbesson L."/>
            <person name="Teles M."/>
            <person name="MacKenzie S."/>
            <person name="Amaro C."/>
        </authorList>
    </citation>
    <scope>NUCLEOTIDE SEQUENCE</scope>
</reference>